<dbReference type="PANTHER" id="PTHR32322:SF2">
    <property type="entry name" value="EAMA DOMAIN-CONTAINING PROTEIN"/>
    <property type="match status" value="1"/>
</dbReference>
<feature type="domain" description="EamA" evidence="7">
    <location>
        <begin position="12"/>
        <end position="141"/>
    </location>
</feature>
<dbReference type="OrthoDB" id="9809509at2"/>
<name>Q2IMG4_ANADE</name>
<accession>Q2IMG4</accession>
<dbReference type="Pfam" id="PF00892">
    <property type="entry name" value="EamA"/>
    <property type="match status" value="2"/>
</dbReference>
<feature type="transmembrane region" description="Helical" evidence="6">
    <location>
        <begin position="12"/>
        <end position="31"/>
    </location>
</feature>
<gene>
    <name evidence="8" type="ordered locus">Adeh_0216</name>
</gene>
<keyword evidence="4 6" id="KW-1133">Transmembrane helix</keyword>
<dbReference type="InterPro" id="IPR037185">
    <property type="entry name" value="EmrE-like"/>
</dbReference>
<feature type="transmembrane region" description="Helical" evidence="6">
    <location>
        <begin position="126"/>
        <end position="143"/>
    </location>
</feature>
<dbReference type="SUPFAM" id="SSF103481">
    <property type="entry name" value="Multidrug resistance efflux transporter EmrE"/>
    <property type="match status" value="1"/>
</dbReference>
<dbReference type="InterPro" id="IPR050638">
    <property type="entry name" value="AA-Vitamin_Transporters"/>
</dbReference>
<evidence type="ECO:0000313" key="8">
    <source>
        <dbReference type="EMBL" id="ABC79993.1"/>
    </source>
</evidence>
<evidence type="ECO:0000256" key="5">
    <source>
        <dbReference type="ARBA" id="ARBA00023136"/>
    </source>
</evidence>
<proteinExistence type="inferred from homology"/>
<evidence type="ECO:0000256" key="4">
    <source>
        <dbReference type="ARBA" id="ARBA00022989"/>
    </source>
</evidence>
<feature type="domain" description="EamA" evidence="7">
    <location>
        <begin position="158"/>
        <end position="291"/>
    </location>
</feature>
<dbReference type="AlphaFoldDB" id="Q2IMG4"/>
<reference evidence="8 9" key="1">
    <citation type="submission" date="2006-01" db="EMBL/GenBank/DDBJ databases">
        <title>Complete sequence of Anaeromyxobacter dehalogenans 2CP-C.</title>
        <authorList>
            <consortium name="US DOE Joint Genome Institute"/>
            <person name="Copeland A."/>
            <person name="Lucas S."/>
            <person name="Lapidus A."/>
            <person name="Barry K."/>
            <person name="Detter J.C."/>
            <person name="Glavina T."/>
            <person name="Hammon N."/>
            <person name="Israni S."/>
            <person name="Pitluck S."/>
            <person name="Brettin T."/>
            <person name="Bruce D."/>
            <person name="Han C."/>
            <person name="Tapia R."/>
            <person name="Gilna P."/>
            <person name="Kiss H."/>
            <person name="Schmutz J."/>
            <person name="Larimer F."/>
            <person name="Land M."/>
            <person name="Kyrpides N."/>
            <person name="Anderson I."/>
            <person name="Sanford R.A."/>
            <person name="Ritalahti K.M."/>
            <person name="Thomas H.S."/>
            <person name="Kirby J.R."/>
            <person name="Zhulin I.B."/>
            <person name="Loeffler F.E."/>
            <person name="Richardson P."/>
        </authorList>
    </citation>
    <scope>NUCLEOTIDE SEQUENCE [LARGE SCALE GENOMIC DNA]</scope>
    <source>
        <strain evidence="8 9">2CP-C</strain>
    </source>
</reference>
<evidence type="ECO:0000256" key="6">
    <source>
        <dbReference type="SAM" id="Phobius"/>
    </source>
</evidence>
<feature type="transmembrane region" description="Helical" evidence="6">
    <location>
        <begin position="248"/>
        <end position="269"/>
    </location>
</feature>
<feature type="transmembrane region" description="Helical" evidence="6">
    <location>
        <begin position="93"/>
        <end position="114"/>
    </location>
</feature>
<evidence type="ECO:0000313" key="9">
    <source>
        <dbReference type="Proteomes" id="UP000001935"/>
    </source>
</evidence>
<feature type="transmembrane region" description="Helical" evidence="6">
    <location>
        <begin position="37"/>
        <end position="56"/>
    </location>
</feature>
<feature type="transmembrane region" description="Helical" evidence="6">
    <location>
        <begin position="155"/>
        <end position="176"/>
    </location>
</feature>
<dbReference type="Proteomes" id="UP000001935">
    <property type="component" value="Chromosome"/>
</dbReference>
<comment type="similarity">
    <text evidence="2">Belongs to the EamA transporter family.</text>
</comment>
<evidence type="ECO:0000256" key="1">
    <source>
        <dbReference type="ARBA" id="ARBA00004141"/>
    </source>
</evidence>
<keyword evidence="5 6" id="KW-0472">Membrane</keyword>
<keyword evidence="3 6" id="KW-0812">Transmembrane</keyword>
<evidence type="ECO:0000259" key="7">
    <source>
        <dbReference type="Pfam" id="PF00892"/>
    </source>
</evidence>
<dbReference type="HOGENOM" id="CLU_033863_5_1_7"/>
<feature type="transmembrane region" description="Helical" evidence="6">
    <location>
        <begin position="275"/>
        <end position="292"/>
    </location>
</feature>
<dbReference type="InterPro" id="IPR000620">
    <property type="entry name" value="EamA_dom"/>
</dbReference>
<dbReference type="eggNOG" id="COG0697">
    <property type="taxonomic scope" value="Bacteria"/>
</dbReference>
<dbReference type="EMBL" id="CP000251">
    <property type="protein sequence ID" value="ABC79993.1"/>
    <property type="molecule type" value="Genomic_DNA"/>
</dbReference>
<dbReference type="STRING" id="290397.Adeh_0216"/>
<evidence type="ECO:0000256" key="2">
    <source>
        <dbReference type="ARBA" id="ARBA00007362"/>
    </source>
</evidence>
<feature type="transmembrane region" description="Helical" evidence="6">
    <location>
        <begin position="213"/>
        <end position="241"/>
    </location>
</feature>
<feature type="transmembrane region" description="Helical" evidence="6">
    <location>
        <begin position="68"/>
        <end position="87"/>
    </location>
</feature>
<dbReference type="KEGG" id="ade:Adeh_0216"/>
<sequence length="296" mass="30431">MRAAVRTRIVATYLAVAALWGSTWMAIRIGLEDLPPLRFAGVRMAIAALVLAPFALRGGAWREVVGPARAQLALVAVLQIALPYGLMFVAQQWVPSGLAAVLFASFPVWIALLARALVPGETLTPARVASALLGIAGVAVLQLPHLGDLEGSGRLLLGGALVVLSSMIVALANVLVRRHLAAVSPLAMTAGQTAVGAVLLLAAAALLEQGRPAAFTASAVAALAWLAVFGTALTYVGLYWLVPRVPMAAIGALPLLDTSVAVTLGALVLHEPVGWNLALGGGMVLAAAALTIPRRR</sequence>
<dbReference type="PANTHER" id="PTHR32322">
    <property type="entry name" value="INNER MEMBRANE TRANSPORTER"/>
    <property type="match status" value="1"/>
</dbReference>
<evidence type="ECO:0000256" key="3">
    <source>
        <dbReference type="ARBA" id="ARBA00022692"/>
    </source>
</evidence>
<organism evidence="8 9">
    <name type="scientific">Anaeromyxobacter dehalogenans (strain 2CP-C)</name>
    <dbReference type="NCBI Taxonomy" id="290397"/>
    <lineage>
        <taxon>Bacteria</taxon>
        <taxon>Pseudomonadati</taxon>
        <taxon>Myxococcota</taxon>
        <taxon>Myxococcia</taxon>
        <taxon>Myxococcales</taxon>
        <taxon>Cystobacterineae</taxon>
        <taxon>Anaeromyxobacteraceae</taxon>
        <taxon>Anaeromyxobacter</taxon>
    </lineage>
</organism>
<comment type="subcellular location">
    <subcellularLocation>
        <location evidence="1">Membrane</location>
        <topology evidence="1">Multi-pass membrane protein</topology>
    </subcellularLocation>
</comment>
<protein>
    <recommendedName>
        <fullName evidence="7">EamA domain-containing protein</fullName>
    </recommendedName>
</protein>
<dbReference type="GO" id="GO:0016020">
    <property type="term" value="C:membrane"/>
    <property type="evidence" value="ECO:0007669"/>
    <property type="project" value="UniProtKB-SubCell"/>
</dbReference>
<feature type="transmembrane region" description="Helical" evidence="6">
    <location>
        <begin position="183"/>
        <end position="207"/>
    </location>
</feature>